<reference evidence="3" key="1">
    <citation type="journal article" date="2012" name="MBio">
        <title>Comparative genome analysis of Trichophyton rubrum and related dermatophytes reveals candidate genes involved in infection.</title>
        <authorList>
            <person name="Martinez D.A."/>
            <person name="Oliver B.G."/>
            <person name="Graeser Y."/>
            <person name="Goldberg J.M."/>
            <person name="Li W."/>
            <person name="Martinez-Rossi N.M."/>
            <person name="Monod M."/>
            <person name="Shelest E."/>
            <person name="Barton R.C."/>
            <person name="Birch E."/>
            <person name="Brakhage A.A."/>
            <person name="Chen Z."/>
            <person name="Gurr S.J."/>
            <person name="Heiman D."/>
            <person name="Heitman J."/>
            <person name="Kosti I."/>
            <person name="Rossi A."/>
            <person name="Saif S."/>
            <person name="Samalova M."/>
            <person name="Saunders C.W."/>
            <person name="Shea T."/>
            <person name="Summerbell R.C."/>
            <person name="Xu J."/>
            <person name="Young S."/>
            <person name="Zeng Q."/>
            <person name="Birren B.W."/>
            <person name="Cuomo C.A."/>
            <person name="White T.C."/>
        </authorList>
    </citation>
    <scope>NUCLEOTIDE SEQUENCE [LARGE SCALE GENOMIC DNA]</scope>
    <source>
        <strain evidence="3">ATCC MYA-4604 / CBS 118893</strain>
    </source>
</reference>
<keyword evidence="3" id="KW-1185">Reference proteome</keyword>
<name>E4V3A3_ARTGP</name>
<organism evidence="3">
    <name type="scientific">Arthroderma gypseum (strain ATCC MYA-4604 / CBS 118893)</name>
    <name type="common">Microsporum gypseum</name>
    <dbReference type="NCBI Taxonomy" id="535722"/>
    <lineage>
        <taxon>Eukaryota</taxon>
        <taxon>Fungi</taxon>
        <taxon>Dikarya</taxon>
        <taxon>Ascomycota</taxon>
        <taxon>Pezizomycotina</taxon>
        <taxon>Eurotiomycetes</taxon>
        <taxon>Eurotiomycetidae</taxon>
        <taxon>Onygenales</taxon>
        <taxon>Arthrodermataceae</taxon>
        <taxon>Nannizzia</taxon>
    </lineage>
</organism>
<sequence length="379" mass="41279">MTVRRPTHAGSWYSDNRATLQAQLDQWLDLVPGELEGLGKLPVPGARVIIAPHAGYSYSGPCAAFAYKCLDLSKAKRIFLIGPSHHRHLTTIALPELTGYLTPLSSTPLPLDTKVLGELESHASSSAKRFTTMSPSVDEAEHSMELHLPYIHRLLQRLYPSQPTSAYPPLVPMMVGSTSAATERAFGSILGPYLADEENAFVISSDFCHWGSRFAYTYYTTHAADAPYKMPLTYPSLPVPSDELTAAKAAEEVEVVSSGRMLGEKDKSYYQAKDACAIHESISACDIACMSAIASGNTDVFLDALRRTGNTVCGRHPIGVVMAGMEGLQHDQAETTTTTTTEDGGVRKGKFYFLRYERSSDCFSLRDSSVSYVSAFAVL</sequence>
<dbReference type="HAMAP" id="MF_00055">
    <property type="entry name" value="MEMO1"/>
    <property type="match status" value="1"/>
</dbReference>
<dbReference type="EMBL" id="DS989828">
    <property type="protein sequence ID" value="EFR04477.1"/>
    <property type="molecule type" value="Genomic_DNA"/>
</dbReference>
<dbReference type="Proteomes" id="UP000002669">
    <property type="component" value="Unassembled WGS sequence"/>
</dbReference>
<dbReference type="CDD" id="cd07361">
    <property type="entry name" value="MEMO_like"/>
    <property type="match status" value="1"/>
</dbReference>
<dbReference type="Pfam" id="PF01875">
    <property type="entry name" value="Memo"/>
    <property type="match status" value="1"/>
</dbReference>
<dbReference type="InParanoid" id="E4V3A3"/>
<dbReference type="OMA" id="MHLPYIH"/>
<dbReference type="VEuPathDB" id="FungiDB:MGYG_07485"/>
<dbReference type="RefSeq" id="XP_003170240.1">
    <property type="nucleotide sequence ID" value="XM_003170192.1"/>
</dbReference>
<dbReference type="FunCoup" id="E4V3A3">
    <property type="interactions" value="508"/>
</dbReference>
<accession>E4V3A3</accession>
<dbReference type="PANTHER" id="PTHR11060">
    <property type="entry name" value="PROTEIN MEMO1"/>
    <property type="match status" value="1"/>
</dbReference>
<dbReference type="GeneID" id="10025479"/>
<dbReference type="NCBIfam" id="TIGR04336">
    <property type="entry name" value="AmmeMemoSam_B"/>
    <property type="match status" value="1"/>
</dbReference>
<dbReference type="eggNOG" id="KOG3086">
    <property type="taxonomic scope" value="Eukaryota"/>
</dbReference>
<dbReference type="AlphaFoldDB" id="E4V3A3"/>
<dbReference type="PANTHER" id="PTHR11060:SF0">
    <property type="entry name" value="PROTEIN MEMO1"/>
    <property type="match status" value="1"/>
</dbReference>
<protein>
    <submittedName>
        <fullName evidence="2">MEMO1 protein</fullName>
    </submittedName>
</protein>
<dbReference type="HOGENOM" id="CLU_038085_0_0_1"/>
<evidence type="ECO:0000313" key="3">
    <source>
        <dbReference type="Proteomes" id="UP000002669"/>
    </source>
</evidence>
<dbReference type="InterPro" id="IPR002737">
    <property type="entry name" value="MEMO1_fam"/>
</dbReference>
<evidence type="ECO:0000256" key="1">
    <source>
        <dbReference type="ARBA" id="ARBA00006315"/>
    </source>
</evidence>
<evidence type="ECO:0000313" key="2">
    <source>
        <dbReference type="EMBL" id="EFR04477.1"/>
    </source>
</evidence>
<comment type="similarity">
    <text evidence="1">Belongs to the MEMO1 family.</text>
</comment>
<proteinExistence type="inferred from homology"/>
<dbReference type="OrthoDB" id="417112at2759"/>
<gene>
    <name evidence="2" type="ORF">MGYG_07485</name>
</gene>
<dbReference type="Gene3D" id="3.40.830.10">
    <property type="entry name" value="LigB-like"/>
    <property type="match status" value="1"/>
</dbReference>
<dbReference type="STRING" id="535722.E4V3A3"/>